<dbReference type="Gene3D" id="1.10.3210.10">
    <property type="entry name" value="Hypothetical protein af1432"/>
    <property type="match status" value="1"/>
</dbReference>
<evidence type="ECO:0000313" key="2">
    <source>
        <dbReference type="EMBL" id="ADZ83404.1"/>
    </source>
</evidence>
<dbReference type="PROSITE" id="PS51832">
    <property type="entry name" value="HD_GYP"/>
    <property type="match status" value="1"/>
</dbReference>
<dbReference type="eggNOG" id="COG2206">
    <property type="taxonomic scope" value="Bacteria"/>
</dbReference>
<dbReference type="EMBL" id="CP002582">
    <property type="protein sequence ID" value="ADZ83404.1"/>
    <property type="molecule type" value="Genomic_DNA"/>
</dbReference>
<feature type="domain" description="HD-GYP" evidence="1">
    <location>
        <begin position="110"/>
        <end position="300"/>
    </location>
</feature>
<evidence type="ECO:0000259" key="1">
    <source>
        <dbReference type="PROSITE" id="PS51832"/>
    </source>
</evidence>
<dbReference type="Proteomes" id="UP000008467">
    <property type="component" value="Chromosome"/>
</dbReference>
<dbReference type="NCBIfam" id="TIGR00277">
    <property type="entry name" value="HDIG"/>
    <property type="match status" value="1"/>
</dbReference>
<dbReference type="HOGENOM" id="CLU_000445_92_1_9"/>
<dbReference type="PANTHER" id="PTHR43155">
    <property type="entry name" value="CYCLIC DI-GMP PHOSPHODIESTERASE PA4108-RELATED"/>
    <property type="match status" value="1"/>
</dbReference>
<evidence type="ECO:0000313" key="3">
    <source>
        <dbReference type="Proteomes" id="UP000008467"/>
    </source>
</evidence>
<protein>
    <submittedName>
        <fullName evidence="2">Metal dependent phosphohydrolase</fullName>
    </submittedName>
</protein>
<dbReference type="PANTHER" id="PTHR43155:SF2">
    <property type="entry name" value="CYCLIC DI-GMP PHOSPHODIESTERASE PA4108"/>
    <property type="match status" value="1"/>
</dbReference>
<keyword evidence="2" id="KW-0378">Hydrolase</keyword>
<keyword evidence="3" id="KW-1185">Reference proteome</keyword>
<organism evidence="2 3">
    <name type="scientific">Cellulosilyticum lentocellum (strain ATCC 49066 / DSM 5427 / NCIMB 11756 / RHM5)</name>
    <name type="common">Clostridium lentocellum</name>
    <dbReference type="NCBI Taxonomy" id="642492"/>
    <lineage>
        <taxon>Bacteria</taxon>
        <taxon>Bacillati</taxon>
        <taxon>Bacillota</taxon>
        <taxon>Clostridia</taxon>
        <taxon>Lachnospirales</taxon>
        <taxon>Cellulosilyticaceae</taxon>
        <taxon>Cellulosilyticum</taxon>
    </lineage>
</organism>
<sequence length="341" mass="38714">MQKIIVPISKCIPGMITSGPIIDLKTGTTIVGQNQELTPEHIKNIQNFVHTDIWVYLDSFNKVWNLPVETIENYKKYSSALMAVVNQMDQKDTSLLDISDFEALCQDLPTDFTANYSLLGCTNLIEQLDCNTYNHSLNVAFISMLICRWCNLDNHLIASAIKAGLLHDIGLLNLSFDPFDSSFTRNADEQAEYEKHPIYSYNLVSKLKDLDPIIPKAILAHHEHCDGSGFPVHISSPYINLLGKILGLADTYDLLRHKHHIFDTLKILLLDLLPQFDPKLLLTFCTNIATYYVGTFVILNTGEIGEVVFVNPQCLYRPIIKINDRFINLYEHNEIDIMAIK</sequence>
<dbReference type="Pfam" id="PF13487">
    <property type="entry name" value="HD_5"/>
    <property type="match status" value="1"/>
</dbReference>
<dbReference type="RefSeq" id="WP_013656701.1">
    <property type="nucleotide sequence ID" value="NC_015275.1"/>
</dbReference>
<dbReference type="CDD" id="cd00077">
    <property type="entry name" value="HDc"/>
    <property type="match status" value="1"/>
</dbReference>
<dbReference type="InterPro" id="IPR003607">
    <property type="entry name" value="HD/PDEase_dom"/>
</dbReference>
<proteinExistence type="predicted"/>
<name>F2JLL3_CELLD</name>
<dbReference type="InterPro" id="IPR037522">
    <property type="entry name" value="HD_GYP_dom"/>
</dbReference>
<dbReference type="SUPFAM" id="SSF109604">
    <property type="entry name" value="HD-domain/PDEase-like"/>
    <property type="match status" value="1"/>
</dbReference>
<dbReference type="SMART" id="SM00471">
    <property type="entry name" value="HDc"/>
    <property type="match status" value="1"/>
</dbReference>
<accession>F2JLL3</accession>
<reference evidence="2 3" key="1">
    <citation type="journal article" date="2011" name="J. Bacteriol.">
        <title>Complete genome sequence of the cellulose-degrading bacterium Cellulosilyticum lentocellum.</title>
        <authorList>
            <consortium name="US DOE Joint Genome Institute"/>
            <person name="Miller D.A."/>
            <person name="Suen G."/>
            <person name="Bruce D."/>
            <person name="Copeland A."/>
            <person name="Cheng J.F."/>
            <person name="Detter C."/>
            <person name="Goodwin L.A."/>
            <person name="Han C.S."/>
            <person name="Hauser L.J."/>
            <person name="Land M.L."/>
            <person name="Lapidus A."/>
            <person name="Lucas S."/>
            <person name="Meincke L."/>
            <person name="Pitluck S."/>
            <person name="Tapia R."/>
            <person name="Teshima H."/>
            <person name="Woyke T."/>
            <person name="Fox B.G."/>
            <person name="Angert E.R."/>
            <person name="Currie C.R."/>
        </authorList>
    </citation>
    <scope>NUCLEOTIDE SEQUENCE [LARGE SCALE GENOMIC DNA]</scope>
    <source>
        <strain evidence="3">ATCC 49066 / DSM 5427 / NCIMB 11756 / RHM5</strain>
    </source>
</reference>
<dbReference type="KEGG" id="cle:Clole_1680"/>
<dbReference type="InterPro" id="IPR006675">
    <property type="entry name" value="HDIG_dom"/>
</dbReference>
<dbReference type="STRING" id="642492.Clole_1680"/>
<dbReference type="AlphaFoldDB" id="F2JLL3"/>
<gene>
    <name evidence="2" type="ordered locus">Clole_1680</name>
</gene>
<dbReference type="GO" id="GO:0016787">
    <property type="term" value="F:hydrolase activity"/>
    <property type="evidence" value="ECO:0007669"/>
    <property type="project" value="UniProtKB-KW"/>
</dbReference>